<evidence type="ECO:0000256" key="3">
    <source>
        <dbReference type="ARBA" id="ARBA00022723"/>
    </source>
</evidence>
<dbReference type="Pfam" id="PF00348">
    <property type="entry name" value="polyprenyl_synt"/>
    <property type="match status" value="1"/>
</dbReference>
<dbReference type="GO" id="GO:0046872">
    <property type="term" value="F:metal ion binding"/>
    <property type="evidence" value="ECO:0007669"/>
    <property type="project" value="UniProtKB-KW"/>
</dbReference>
<dbReference type="Gene3D" id="1.10.600.10">
    <property type="entry name" value="Farnesyl Diphosphate Synthase"/>
    <property type="match status" value="1"/>
</dbReference>
<dbReference type="GO" id="GO:0004161">
    <property type="term" value="F:dimethylallyltranstransferase activity"/>
    <property type="evidence" value="ECO:0007669"/>
    <property type="project" value="TreeGrafter"/>
</dbReference>
<evidence type="ECO:0000256" key="1">
    <source>
        <dbReference type="ARBA" id="ARBA00001946"/>
    </source>
</evidence>
<organism evidence="8 9">
    <name type="scientific">Caenorhabditis auriculariae</name>
    <dbReference type="NCBI Taxonomy" id="2777116"/>
    <lineage>
        <taxon>Eukaryota</taxon>
        <taxon>Metazoa</taxon>
        <taxon>Ecdysozoa</taxon>
        <taxon>Nematoda</taxon>
        <taxon>Chromadorea</taxon>
        <taxon>Rhabditida</taxon>
        <taxon>Rhabditina</taxon>
        <taxon>Rhabditomorpha</taxon>
        <taxon>Rhabditoidea</taxon>
        <taxon>Rhabditidae</taxon>
        <taxon>Peloderinae</taxon>
        <taxon>Caenorhabditis</taxon>
    </lineage>
</organism>
<dbReference type="OrthoDB" id="10257492at2759"/>
<dbReference type="CDD" id="cd00685">
    <property type="entry name" value="Trans_IPPS_HT"/>
    <property type="match status" value="1"/>
</dbReference>
<comment type="cofactor">
    <cofactor evidence="1">
        <name>Mg(2+)</name>
        <dbReference type="ChEBI" id="CHEBI:18420"/>
    </cofactor>
</comment>
<keyword evidence="2 7" id="KW-0808">Transferase</keyword>
<proteinExistence type="inferred from homology"/>
<comment type="caution">
    <text evidence="8">The sequence shown here is derived from an EMBL/GenBank/DDBJ whole genome shotgun (WGS) entry which is preliminary data.</text>
</comment>
<dbReference type="PANTHER" id="PTHR11525:SF0">
    <property type="entry name" value="FARNESYL PYROPHOSPHATE SYNTHASE"/>
    <property type="match status" value="1"/>
</dbReference>
<dbReference type="InterPro" id="IPR039702">
    <property type="entry name" value="FPS1-like"/>
</dbReference>
<name>A0A8S1GZ62_9PELO</name>
<dbReference type="InterPro" id="IPR008949">
    <property type="entry name" value="Isoprenoid_synthase_dom_sf"/>
</dbReference>
<evidence type="ECO:0000256" key="4">
    <source>
        <dbReference type="ARBA" id="ARBA00022842"/>
    </source>
</evidence>
<dbReference type="GO" id="GO:0005737">
    <property type="term" value="C:cytoplasm"/>
    <property type="evidence" value="ECO:0007669"/>
    <property type="project" value="TreeGrafter"/>
</dbReference>
<keyword evidence="4" id="KW-0460">Magnesium</keyword>
<dbReference type="InterPro" id="IPR033749">
    <property type="entry name" value="Polyprenyl_synt_CS"/>
</dbReference>
<dbReference type="SFLD" id="SFLDS00005">
    <property type="entry name" value="Isoprenoid_Synthase_Type_I"/>
    <property type="match status" value="1"/>
</dbReference>
<dbReference type="AlphaFoldDB" id="A0A8S1GZ62"/>
<evidence type="ECO:0000256" key="2">
    <source>
        <dbReference type="ARBA" id="ARBA00022679"/>
    </source>
</evidence>
<protein>
    <recommendedName>
        <fullName evidence="6">Farnesyl pyrophosphate synthase</fullName>
    </recommendedName>
</protein>
<comment type="similarity">
    <text evidence="7">Belongs to the FPP/GGPP synthase family.</text>
</comment>
<accession>A0A8S1GZ62</accession>
<dbReference type="Proteomes" id="UP000835052">
    <property type="component" value="Unassembled WGS sequence"/>
</dbReference>
<dbReference type="SUPFAM" id="SSF48576">
    <property type="entry name" value="Terpenoid synthases"/>
    <property type="match status" value="1"/>
</dbReference>
<evidence type="ECO:0000256" key="7">
    <source>
        <dbReference type="RuleBase" id="RU004466"/>
    </source>
</evidence>
<dbReference type="InterPro" id="IPR000092">
    <property type="entry name" value="Polyprenyl_synt"/>
</dbReference>
<comment type="pathway">
    <text evidence="5">Pheromone biosynthesis.</text>
</comment>
<dbReference type="GO" id="GO:0004337">
    <property type="term" value="F:(2E,6E)-farnesyl diphosphate synthase activity"/>
    <property type="evidence" value="ECO:0007669"/>
    <property type="project" value="TreeGrafter"/>
</dbReference>
<evidence type="ECO:0000256" key="5">
    <source>
        <dbReference type="ARBA" id="ARBA00033740"/>
    </source>
</evidence>
<sequence>MGSRALIEKALPALKKRFIGVVCSRLPFEGPEHDLALYRTRQLFDYTVVGGKYARATLSLDATRALQPHLQPESREMSAIAVASSTMEMIQSYYLIADDIMDKSEMRRGKPCWYKQPGIGFSAINDAFLLDSVVEDILRAELPGHVNIDRVCEAYRRAKQKTLVGQMLDTSSCGQVESFTWDRYELIVENKTSHYSVFHPIEQALLISDVLAFHGDVKRVAYQIGFLFQSQDDILDVYGDPETTGKIGTDIEDGKCTWLTVRALQKIQSAQNRDLFEKFKKNYGKPEKEAGDIVKQMFRDLRLLDEFRVFESKFAEQISTSIENLPEEVGLLRPILNDFVGKMRARKY</sequence>
<keyword evidence="9" id="KW-1185">Reference proteome</keyword>
<dbReference type="GO" id="GO:0045337">
    <property type="term" value="P:farnesyl diphosphate biosynthetic process"/>
    <property type="evidence" value="ECO:0007669"/>
    <property type="project" value="TreeGrafter"/>
</dbReference>
<evidence type="ECO:0000313" key="9">
    <source>
        <dbReference type="Proteomes" id="UP000835052"/>
    </source>
</evidence>
<keyword evidence="3" id="KW-0479">Metal-binding</keyword>
<reference evidence="8" key="1">
    <citation type="submission" date="2020-10" db="EMBL/GenBank/DDBJ databases">
        <authorList>
            <person name="Kikuchi T."/>
        </authorList>
    </citation>
    <scope>NUCLEOTIDE SEQUENCE</scope>
    <source>
        <strain evidence="8">NKZ352</strain>
    </source>
</reference>
<dbReference type="GO" id="GO:0042811">
    <property type="term" value="P:pheromone biosynthetic process"/>
    <property type="evidence" value="ECO:0007669"/>
    <property type="project" value="UniProtKB-ARBA"/>
</dbReference>
<dbReference type="PROSITE" id="PS00723">
    <property type="entry name" value="POLYPRENYL_SYNTHASE_1"/>
    <property type="match status" value="1"/>
</dbReference>
<gene>
    <name evidence="8" type="ORF">CAUJ_LOCUS2269</name>
</gene>
<dbReference type="EMBL" id="CAJGYM010000004">
    <property type="protein sequence ID" value="CAD6186350.1"/>
    <property type="molecule type" value="Genomic_DNA"/>
</dbReference>
<evidence type="ECO:0000313" key="8">
    <source>
        <dbReference type="EMBL" id="CAD6186350.1"/>
    </source>
</evidence>
<evidence type="ECO:0000256" key="6">
    <source>
        <dbReference type="ARBA" id="ARBA00034546"/>
    </source>
</evidence>
<dbReference type="PANTHER" id="PTHR11525">
    <property type="entry name" value="FARNESYL-PYROPHOSPHATE SYNTHETASE"/>
    <property type="match status" value="1"/>
</dbReference>